<feature type="region of interest" description="Disordered" evidence="1">
    <location>
        <begin position="353"/>
        <end position="389"/>
    </location>
</feature>
<comment type="caution">
    <text evidence="2">The sequence shown here is derived from an EMBL/GenBank/DDBJ whole genome shotgun (WGS) entry which is preliminary data.</text>
</comment>
<feature type="region of interest" description="Disordered" evidence="1">
    <location>
        <begin position="909"/>
        <end position="963"/>
    </location>
</feature>
<feature type="compositionally biased region" description="Acidic residues" evidence="1">
    <location>
        <begin position="1183"/>
        <end position="1200"/>
    </location>
</feature>
<gene>
    <name evidence="2" type="ORF">A4X06_0g4944</name>
</gene>
<feature type="compositionally biased region" description="Basic and acidic residues" evidence="1">
    <location>
        <begin position="377"/>
        <end position="389"/>
    </location>
</feature>
<dbReference type="Proteomes" id="UP000077684">
    <property type="component" value="Unassembled WGS sequence"/>
</dbReference>
<feature type="compositionally biased region" description="Polar residues" evidence="1">
    <location>
        <begin position="106"/>
        <end position="124"/>
    </location>
</feature>
<feature type="compositionally biased region" description="Acidic residues" evidence="1">
    <location>
        <begin position="954"/>
        <end position="963"/>
    </location>
</feature>
<dbReference type="PANTHER" id="PTHR33096">
    <property type="entry name" value="CXC2 DOMAIN-CONTAINING PROTEIN"/>
    <property type="match status" value="1"/>
</dbReference>
<dbReference type="Pfam" id="PF18758">
    <property type="entry name" value="KDZ"/>
    <property type="match status" value="1"/>
</dbReference>
<evidence type="ECO:0000313" key="3">
    <source>
        <dbReference type="Proteomes" id="UP000077684"/>
    </source>
</evidence>
<sequence length="1243" mass="137448">MEFVSPSPLLTYGSGDDLSFTLSSEQQTGFFAGAVQYVSSDDIAEFNFLAELDLAPQALLCLQPHVQRLSQAKAGTLQGAEWVNSLPPQLANAAAADEARVAIEFQCSQRTPPTRANRDSSIALSESDEDEEGNEPFPPDGQPDRAAPLPGPSDLDDASAWPLNPLLRGGDAHFYRGSLSAGEVSALLKQQLKAPARRALTGAQAGYLRLYHFRGLYTVVSARQRPKKSDASNPISGAPSHNQAPLAERWQCRVRVSSLEHKRANLSAMDWIHDLETDFSEEATSKRRRHRMGVSRRDLPLDSWDTHGHRRVLTSSTAALSAPLSSRRPRRRLGSIDEPYGMDDYGTDDPYFGGDEHGFDSEAAARNNIGSGPEAASSRRHENAEAGHTDDEDFRQWYELVPSLLAAYNRAEDITSLDRIPASALPLQCSCVDPNGATQVKVYDLLGVYQIRVASCRPCLADTMVSNRLFPASTKQVRTALSIPLLRLFQAFRKHSSVGAYGLANSFEDVWQDEDPDLAVGDYFRRQVMETAMWLQAVRVYGAQAAQYGTEPWRGVRPELDRDDLRLTIADLADSCPACFRRFEGVAGKGKARNAPPPPTPELIVSIDGNFSHKRKARINVDKRQPLPPRRFLSQKQVRETEARLASVRLGARATQQQHDCTAKVKAADPLAAKGALGPHDITGVMGICCRHDNPIVFCDITSPGERHHYAIVLLLALFEGTGQSLQHIGVMYDIGCRFANNRKIAQMLPTKIKITWTIPLFHVYGHTSACQFKYSPRRVQGMGWCDGEGMERVWSGISNMVASTRSMSQVGRRFQLEERLEHMSSRHKKGLARRARKKRKDLSEVEARCWNLLDRGDAGEAVLRELVGSTRTIPATKKPNHFSGMSQKTFSLLSYMSRERQRQAILKAGIGGAGTNNSSADGSNESEAGEEGNNNESGGREPRLGTSTANDEAASEDETEVDIETATLADDLFRALSTYHNFRAQIEERKGVRNSTAVVQRLNTALTAEKSRSVKAYEALEEHLSVTYPDHKALGVKNLFLEETRHWASAVATQGSIELPWWAEYKMLQIVDAFDHLVRVAEERLRLKEERVDMQSWIDHRIIIAEGWQLSNGQTRSSRIVIGSLGTIRFKWFRSKGPDREAHQRAAAAFQERAARAARRAEKRAAGPGRLDGDGIGGGVRDDEDVDADDEDDDVDADASDAASLSDDDGDEEGMKDAVAISDDEDGRDDQIENEEVVLLED</sequence>
<feature type="compositionally biased region" description="Low complexity" evidence="1">
    <location>
        <begin position="315"/>
        <end position="326"/>
    </location>
</feature>
<evidence type="ECO:0000313" key="2">
    <source>
        <dbReference type="EMBL" id="KAE8246618.1"/>
    </source>
</evidence>
<organism evidence="2 3">
    <name type="scientific">Tilletia controversa</name>
    <name type="common">dwarf bunt fungus</name>
    <dbReference type="NCBI Taxonomy" id="13291"/>
    <lineage>
        <taxon>Eukaryota</taxon>
        <taxon>Fungi</taxon>
        <taxon>Dikarya</taxon>
        <taxon>Basidiomycota</taxon>
        <taxon>Ustilaginomycotina</taxon>
        <taxon>Exobasidiomycetes</taxon>
        <taxon>Tilletiales</taxon>
        <taxon>Tilletiaceae</taxon>
        <taxon>Tilletia</taxon>
    </lineage>
</organism>
<feature type="compositionally biased region" description="Acidic residues" evidence="1">
    <location>
        <begin position="1223"/>
        <end position="1243"/>
    </location>
</feature>
<feature type="region of interest" description="Disordered" evidence="1">
    <location>
        <begin position="105"/>
        <end position="161"/>
    </location>
</feature>
<feature type="compositionally biased region" description="Polar residues" evidence="1">
    <location>
        <begin position="231"/>
        <end position="243"/>
    </location>
</feature>
<protein>
    <recommendedName>
        <fullName evidence="4">CxC2-like cysteine cluster KDZ transposase-associated domain-containing protein</fullName>
    </recommendedName>
</protein>
<dbReference type="AlphaFoldDB" id="A0A8X7SWC5"/>
<evidence type="ECO:0000256" key="1">
    <source>
        <dbReference type="SAM" id="MobiDB-lite"/>
    </source>
</evidence>
<feature type="compositionally biased region" description="Low complexity" evidence="1">
    <location>
        <begin position="917"/>
        <end position="938"/>
    </location>
</feature>
<keyword evidence="3" id="KW-1185">Reference proteome</keyword>
<feature type="region of interest" description="Disordered" evidence="1">
    <location>
        <begin position="1159"/>
        <end position="1243"/>
    </location>
</feature>
<name>A0A8X7SWC5_9BASI</name>
<feature type="region of interest" description="Disordered" evidence="1">
    <location>
        <begin position="315"/>
        <end position="340"/>
    </location>
</feature>
<reference evidence="2" key="2">
    <citation type="journal article" date="2019" name="IMA Fungus">
        <title>Genome sequencing and comparison of five Tilletia species to identify candidate genes for the detection of regulated species infecting wheat.</title>
        <authorList>
            <person name="Nguyen H.D.T."/>
            <person name="Sultana T."/>
            <person name="Kesanakurti P."/>
            <person name="Hambleton S."/>
        </authorList>
    </citation>
    <scope>NUCLEOTIDE SEQUENCE</scope>
    <source>
        <strain evidence="2">DAOMC 236426</strain>
    </source>
</reference>
<dbReference type="PANTHER" id="PTHR33096:SF1">
    <property type="entry name" value="CXC1-LIKE CYSTEINE CLUSTER ASSOCIATED WITH KDZ TRANSPOSASES DOMAIN-CONTAINING PROTEIN"/>
    <property type="match status" value="1"/>
</dbReference>
<dbReference type="InterPro" id="IPR040521">
    <property type="entry name" value="KDZ"/>
</dbReference>
<dbReference type="EMBL" id="LWDE02000563">
    <property type="protein sequence ID" value="KAE8246618.1"/>
    <property type="molecule type" value="Genomic_DNA"/>
</dbReference>
<evidence type="ECO:0008006" key="4">
    <source>
        <dbReference type="Google" id="ProtNLM"/>
    </source>
</evidence>
<feature type="region of interest" description="Disordered" evidence="1">
    <location>
        <begin position="224"/>
        <end position="246"/>
    </location>
</feature>
<reference evidence="2" key="1">
    <citation type="submission" date="2016-04" db="EMBL/GenBank/DDBJ databases">
        <authorList>
            <person name="Nguyen H.D."/>
            <person name="Samba Siva P."/>
            <person name="Cullis J."/>
            <person name="Levesque C.A."/>
            <person name="Hambleton S."/>
        </authorList>
    </citation>
    <scope>NUCLEOTIDE SEQUENCE</scope>
    <source>
        <strain evidence="2">DAOMC 236426</strain>
    </source>
</reference>
<accession>A0A8X7SWC5</accession>
<proteinExistence type="predicted"/>